<dbReference type="InterPro" id="IPR014756">
    <property type="entry name" value="Ig_E-set"/>
</dbReference>
<dbReference type="EMBL" id="JANBPY010002172">
    <property type="protein sequence ID" value="KAJ1956185.1"/>
    <property type="molecule type" value="Genomic_DNA"/>
</dbReference>
<dbReference type="Proteomes" id="UP001150925">
    <property type="component" value="Unassembled WGS sequence"/>
</dbReference>
<dbReference type="GO" id="GO:0031625">
    <property type="term" value="F:ubiquitin protein ligase binding"/>
    <property type="evidence" value="ECO:0007669"/>
    <property type="project" value="TreeGrafter"/>
</dbReference>
<dbReference type="InterPro" id="IPR011022">
    <property type="entry name" value="Arrestin_C-like"/>
</dbReference>
<organism evidence="3 4">
    <name type="scientific">Dispira parvispora</name>
    <dbReference type="NCBI Taxonomy" id="1520584"/>
    <lineage>
        <taxon>Eukaryota</taxon>
        <taxon>Fungi</taxon>
        <taxon>Fungi incertae sedis</taxon>
        <taxon>Zoopagomycota</taxon>
        <taxon>Kickxellomycotina</taxon>
        <taxon>Dimargaritomycetes</taxon>
        <taxon>Dimargaritales</taxon>
        <taxon>Dimargaritaceae</taxon>
        <taxon>Dispira</taxon>
    </lineage>
</organism>
<feature type="region of interest" description="Disordered" evidence="1">
    <location>
        <begin position="537"/>
        <end position="590"/>
    </location>
</feature>
<dbReference type="Pfam" id="PF02752">
    <property type="entry name" value="Arrestin_C"/>
    <property type="match status" value="1"/>
</dbReference>
<reference evidence="3" key="1">
    <citation type="submission" date="2022-07" db="EMBL/GenBank/DDBJ databases">
        <title>Phylogenomic reconstructions and comparative analyses of Kickxellomycotina fungi.</title>
        <authorList>
            <person name="Reynolds N.K."/>
            <person name="Stajich J.E."/>
            <person name="Barry K."/>
            <person name="Grigoriev I.V."/>
            <person name="Crous P."/>
            <person name="Smith M.E."/>
        </authorList>
    </citation>
    <scope>NUCLEOTIDE SEQUENCE</scope>
    <source>
        <strain evidence="3">RSA 1196</strain>
    </source>
</reference>
<feature type="compositionally biased region" description="Polar residues" evidence="1">
    <location>
        <begin position="35"/>
        <end position="61"/>
    </location>
</feature>
<dbReference type="SMART" id="SM01017">
    <property type="entry name" value="Arrestin_C"/>
    <property type="match status" value="1"/>
</dbReference>
<feature type="region of interest" description="Disordered" evidence="1">
    <location>
        <begin position="17"/>
        <end position="78"/>
    </location>
</feature>
<evidence type="ECO:0000256" key="1">
    <source>
        <dbReference type="SAM" id="MobiDB-lite"/>
    </source>
</evidence>
<dbReference type="InterPro" id="IPR011021">
    <property type="entry name" value="Arrestin-like_N"/>
</dbReference>
<dbReference type="GO" id="GO:0005886">
    <property type="term" value="C:plasma membrane"/>
    <property type="evidence" value="ECO:0007669"/>
    <property type="project" value="TreeGrafter"/>
</dbReference>
<evidence type="ECO:0000259" key="2">
    <source>
        <dbReference type="SMART" id="SM01017"/>
    </source>
</evidence>
<protein>
    <recommendedName>
        <fullName evidence="2">Arrestin C-terminal-like domain-containing protein</fullName>
    </recommendedName>
</protein>
<evidence type="ECO:0000313" key="4">
    <source>
        <dbReference type="Proteomes" id="UP001150925"/>
    </source>
</evidence>
<feature type="compositionally biased region" description="Polar residues" evidence="1">
    <location>
        <begin position="537"/>
        <end position="546"/>
    </location>
</feature>
<name>A0A9W8E4T0_9FUNG</name>
<dbReference type="InterPro" id="IPR050357">
    <property type="entry name" value="Arrestin_domain-protein"/>
</dbReference>
<sequence length="590" mass="65483">MADLSQWFQDRLFKPNFRRGFPTEYSETPPPSYDSPGSDQGFSTHTSPLSGSLPTSMNPSPAHSPPSLRATPTASTPLNRNVSAMSLSAESSILNHVHGHDQLSRPALGLLRSTPDVEIVLFDSPLVMHGLTQEAAGCMMRGQVVLRLCEPLKVRAIRLKFKGQEEVCWSEGVSGQQSLYREKKRLIEHHWSFDPVTGQVLQESVDPLEISQTPPTTIQPGEHIFGFEVALPGNLPETIHTKYGHVLYKLRAVVERPKFRMNLVHERVVPIKREPLPSNTELLQSLNVNGTWDNHISYEIYMPSRIFSDESTIPITASFTPQAKGIRVISVTCLLKEYVRYHNSTTESSRKFSEVVCRVEKRRAEPFQPTPVLSEQGCQIHLQLRIPRAYREVQYSATTNFMEVQHKLKVLVKLQDRGHHVHHIYVAAPVAVMYGEFDQEASSYLPPYVPSDPERTVMTAADVIHCPAGSVAVGSGTTTPIATPLASPRTSMVADDTIGQRLRLLQQRGEHLTLTSALYHNNSYGCRPSLVAPLVQPATSSSTSYGNFPPSLYSRASTEIEQESQGTMAPPSPSPPPYRSHDTASFSLAP</sequence>
<dbReference type="SUPFAM" id="SSF81296">
    <property type="entry name" value="E set domains"/>
    <property type="match status" value="1"/>
</dbReference>
<dbReference type="Pfam" id="PF00339">
    <property type="entry name" value="Arrestin_N"/>
    <property type="match status" value="1"/>
</dbReference>
<feature type="compositionally biased region" description="Polar residues" evidence="1">
    <location>
        <begin position="554"/>
        <end position="567"/>
    </location>
</feature>
<comment type="caution">
    <text evidence="3">The sequence shown here is derived from an EMBL/GenBank/DDBJ whole genome shotgun (WGS) entry which is preliminary data.</text>
</comment>
<dbReference type="PANTHER" id="PTHR11188:SF17">
    <property type="entry name" value="FI21816P1"/>
    <property type="match status" value="1"/>
</dbReference>
<proteinExistence type="predicted"/>
<dbReference type="AlphaFoldDB" id="A0A9W8E4T0"/>
<dbReference type="OrthoDB" id="2333384at2759"/>
<dbReference type="GO" id="GO:0030674">
    <property type="term" value="F:protein-macromolecule adaptor activity"/>
    <property type="evidence" value="ECO:0007669"/>
    <property type="project" value="TreeGrafter"/>
</dbReference>
<evidence type="ECO:0000313" key="3">
    <source>
        <dbReference type="EMBL" id="KAJ1956185.1"/>
    </source>
</evidence>
<gene>
    <name evidence="3" type="ORF">IWQ62_005362</name>
</gene>
<dbReference type="InterPro" id="IPR014752">
    <property type="entry name" value="Arrestin-like_C"/>
</dbReference>
<keyword evidence="4" id="KW-1185">Reference proteome</keyword>
<feature type="domain" description="Arrestin C-terminal-like" evidence="2">
    <location>
        <begin position="292"/>
        <end position="436"/>
    </location>
</feature>
<dbReference type="Gene3D" id="2.60.40.640">
    <property type="match status" value="2"/>
</dbReference>
<accession>A0A9W8E4T0</accession>
<dbReference type="PANTHER" id="PTHR11188">
    <property type="entry name" value="ARRESTIN DOMAIN CONTAINING PROTEIN"/>
    <property type="match status" value="1"/>
</dbReference>
<dbReference type="GO" id="GO:0005829">
    <property type="term" value="C:cytosol"/>
    <property type="evidence" value="ECO:0007669"/>
    <property type="project" value="TreeGrafter"/>
</dbReference>
<dbReference type="GO" id="GO:0070086">
    <property type="term" value="P:ubiquitin-dependent endocytosis"/>
    <property type="evidence" value="ECO:0007669"/>
    <property type="project" value="TreeGrafter"/>
</dbReference>